<evidence type="ECO:0000259" key="1">
    <source>
        <dbReference type="Pfam" id="PF00857"/>
    </source>
</evidence>
<dbReference type="Pfam" id="PF00857">
    <property type="entry name" value="Isochorismatase"/>
    <property type="match status" value="1"/>
</dbReference>
<dbReference type="KEGG" id="tac:Ta0761"/>
<dbReference type="InParanoid" id="Q9HK45"/>
<dbReference type="EnsemblBacteria" id="CAC11894">
    <property type="protein sequence ID" value="CAC11894"/>
    <property type="gene ID" value="CAC11894"/>
</dbReference>
<dbReference type="Gene3D" id="3.40.50.850">
    <property type="entry name" value="Isochorismatase-like"/>
    <property type="match status" value="1"/>
</dbReference>
<name>Q9HK45_THEAC</name>
<proteinExistence type="predicted"/>
<organism evidence="2 3">
    <name type="scientific">Thermoplasma acidophilum (strain ATCC 25905 / DSM 1728 / JCM 9062 / NBRC 15155 / AMRC-C165)</name>
    <dbReference type="NCBI Taxonomy" id="273075"/>
    <lineage>
        <taxon>Archaea</taxon>
        <taxon>Methanobacteriati</taxon>
        <taxon>Thermoplasmatota</taxon>
        <taxon>Thermoplasmata</taxon>
        <taxon>Thermoplasmatales</taxon>
        <taxon>Thermoplasmataceae</taxon>
        <taxon>Thermoplasma</taxon>
    </lineage>
</organism>
<dbReference type="EMBL" id="AL445065">
    <property type="protein sequence ID" value="CAC11894.1"/>
    <property type="molecule type" value="Genomic_DNA"/>
</dbReference>
<dbReference type="InterPro" id="IPR000868">
    <property type="entry name" value="Isochorismatase-like_dom"/>
</dbReference>
<sequence>MAIWKRMHQPEYRINDLDFVPSESAIIVMNPDEEAFKHSFSKFEFITSMQVLKKAASKYSIPLIGIRREYRNSRTTEYIMRKQQQKMISLMSPSSFDEEYLRQFRILDLQSSYTVYSEDIFTSDEVARKLDAMNVKSILISGFYTESDVYVSAVEALIHDYFPFVVSDATSTISERVYFEALDLLAQHVEVIDSRDLIRVWGID</sequence>
<dbReference type="eggNOG" id="arCOG01943">
    <property type="taxonomic scope" value="Archaea"/>
</dbReference>
<dbReference type="HOGENOM" id="CLU_1418735_0_0_2"/>
<dbReference type="DNASU" id="1456319"/>
<dbReference type="InterPro" id="IPR036380">
    <property type="entry name" value="Isochorismatase-like_sf"/>
</dbReference>
<keyword evidence="3" id="KW-1185">Reference proteome</keyword>
<evidence type="ECO:0000313" key="2">
    <source>
        <dbReference type="EMBL" id="CAC11894.1"/>
    </source>
</evidence>
<feature type="domain" description="Isochorismatase-like" evidence="1">
    <location>
        <begin position="27"/>
        <end position="194"/>
    </location>
</feature>
<dbReference type="PaxDb" id="273075-Ta0761"/>
<dbReference type="STRING" id="273075.gene:9571976"/>
<dbReference type="SUPFAM" id="SSF52499">
    <property type="entry name" value="Isochorismatase-like hydrolases"/>
    <property type="match status" value="1"/>
</dbReference>
<reference evidence="2 3" key="1">
    <citation type="journal article" date="2000" name="Nature">
        <title>The genome sequence of the thermoacidophilic scavenger Thermoplasma acidophilum.</title>
        <authorList>
            <person name="Ruepp A."/>
            <person name="Graml W."/>
            <person name="Santos-Martinez M.L."/>
            <person name="Koretke K.K."/>
            <person name="Volker C."/>
            <person name="Mewes H.W."/>
            <person name="Frishman D."/>
            <person name="Stocker S."/>
            <person name="Lupas A.N."/>
            <person name="Baumeister W."/>
        </authorList>
    </citation>
    <scope>NUCLEOTIDE SEQUENCE [LARGE SCALE GENOMIC DNA]</scope>
    <source>
        <strain evidence="3">ATCC 25905 / DSM 1728 / JCM 9062 / NBRC 15155 / AMRC-C165</strain>
    </source>
</reference>
<gene>
    <name evidence="2" type="ordered locus">Ta0761</name>
</gene>
<evidence type="ECO:0000313" key="3">
    <source>
        <dbReference type="Proteomes" id="UP000001024"/>
    </source>
</evidence>
<dbReference type="Proteomes" id="UP000001024">
    <property type="component" value="Chromosome"/>
</dbReference>
<protein>
    <recommendedName>
        <fullName evidence="1">Isochorismatase-like domain-containing protein</fullName>
    </recommendedName>
</protein>
<dbReference type="AlphaFoldDB" id="Q9HK45"/>
<accession>Q9HK45</accession>